<name>A0A1Z3HMG2_9CYAN</name>
<dbReference type="KEGG" id="hhg:XM38_024540"/>
<organism evidence="1 2">
    <name type="scientific">Halomicronema hongdechloris C2206</name>
    <dbReference type="NCBI Taxonomy" id="1641165"/>
    <lineage>
        <taxon>Bacteria</taxon>
        <taxon>Bacillati</taxon>
        <taxon>Cyanobacteriota</taxon>
        <taxon>Cyanophyceae</taxon>
        <taxon>Nodosilineales</taxon>
        <taxon>Nodosilineaceae</taxon>
        <taxon>Halomicronema</taxon>
    </lineage>
</organism>
<keyword evidence="2" id="KW-1185">Reference proteome</keyword>
<dbReference type="Proteomes" id="UP000191901">
    <property type="component" value="Chromosome"/>
</dbReference>
<proteinExistence type="predicted"/>
<evidence type="ECO:0000313" key="2">
    <source>
        <dbReference type="Proteomes" id="UP000191901"/>
    </source>
</evidence>
<dbReference type="AlphaFoldDB" id="A0A1Z3HMG2"/>
<dbReference type="EMBL" id="CP021983">
    <property type="protein sequence ID" value="ASC71502.1"/>
    <property type="molecule type" value="Genomic_DNA"/>
</dbReference>
<sequence>MARSPEAKKLVPMQATLFSIKDRIQQGNLHAFSSNPVLYRDMSRRVRILLTSGSWPLLVSHPERATDRGSNEPLFRTTVGRTRKLTERGLQRQEAWAMIK</sequence>
<protein>
    <submittedName>
        <fullName evidence="1">Uncharacterized protein</fullName>
    </submittedName>
</protein>
<evidence type="ECO:0000313" key="1">
    <source>
        <dbReference type="EMBL" id="ASC71502.1"/>
    </source>
</evidence>
<accession>A0A1Z3HMG2</accession>
<reference evidence="1 2" key="1">
    <citation type="journal article" date="2016" name="Biochim. Biophys. Acta">
        <title>Characterization of red-shifted phycobilisomes isolated from the chlorophyll f-containing cyanobacterium Halomicronema hongdechloris.</title>
        <authorList>
            <person name="Li Y."/>
            <person name="Lin Y."/>
            <person name="Garvey C.J."/>
            <person name="Birch D."/>
            <person name="Corkery R.W."/>
            <person name="Loughlin P.C."/>
            <person name="Scheer H."/>
            <person name="Willows R.D."/>
            <person name="Chen M."/>
        </authorList>
    </citation>
    <scope>NUCLEOTIDE SEQUENCE [LARGE SCALE GENOMIC DNA]</scope>
    <source>
        <strain evidence="1 2">C2206</strain>
    </source>
</reference>
<gene>
    <name evidence="1" type="ORF">XM38_024540</name>
</gene>